<evidence type="ECO:0000259" key="2">
    <source>
        <dbReference type="Pfam" id="PF14587"/>
    </source>
</evidence>
<dbReference type="GO" id="GO:0004553">
    <property type="term" value="F:hydrolase activity, hydrolyzing O-glycosyl compounds"/>
    <property type="evidence" value="ECO:0007669"/>
    <property type="project" value="InterPro"/>
</dbReference>
<comment type="caution">
    <text evidence="3">The sequence shown here is derived from an EMBL/GenBank/DDBJ whole genome shotgun (WGS) entry which is preliminary data.</text>
</comment>
<organism evidence="3 4">
    <name type="scientific">Neptunitalea chrysea</name>
    <dbReference type="NCBI Taxonomy" id="1647581"/>
    <lineage>
        <taxon>Bacteria</taxon>
        <taxon>Pseudomonadati</taxon>
        <taxon>Bacteroidota</taxon>
        <taxon>Flavobacteriia</taxon>
        <taxon>Flavobacteriales</taxon>
        <taxon>Flavobacteriaceae</taxon>
        <taxon>Neptunitalea</taxon>
    </lineage>
</organism>
<keyword evidence="4" id="KW-1185">Reference proteome</keyword>
<dbReference type="Proteomes" id="UP001143545">
    <property type="component" value="Unassembled WGS sequence"/>
</dbReference>
<keyword evidence="3" id="KW-0378">Hydrolase</keyword>
<feature type="chain" id="PRO_5040761729" evidence="1">
    <location>
        <begin position="28"/>
        <end position="523"/>
    </location>
</feature>
<evidence type="ECO:0000256" key="1">
    <source>
        <dbReference type="SAM" id="SignalP"/>
    </source>
</evidence>
<keyword evidence="3" id="KW-0858">Xylan degradation</keyword>
<keyword evidence="1" id="KW-0732">Signal</keyword>
<dbReference type="SUPFAM" id="SSF51011">
    <property type="entry name" value="Glycosyl hydrolase domain"/>
    <property type="match status" value="1"/>
</dbReference>
<dbReference type="Gene3D" id="2.60.40.1180">
    <property type="entry name" value="Golgi alpha-mannosidase II"/>
    <property type="match status" value="1"/>
</dbReference>
<dbReference type="InterPro" id="IPR013780">
    <property type="entry name" value="Glyco_hydro_b"/>
</dbReference>
<dbReference type="EMBL" id="BRVP01000002">
    <property type="protein sequence ID" value="GLB51240.1"/>
    <property type="molecule type" value="Genomic_DNA"/>
</dbReference>
<keyword evidence="3" id="KW-0624">Polysaccharide degradation</keyword>
<keyword evidence="3" id="KW-0326">Glycosidase</keyword>
<dbReference type="AlphaFoldDB" id="A0A9W6B451"/>
<dbReference type="PROSITE" id="PS51257">
    <property type="entry name" value="PROKAR_LIPOPROTEIN"/>
    <property type="match status" value="1"/>
</dbReference>
<name>A0A9W6B451_9FLAO</name>
<feature type="domain" description="Endo-beta-1,6-galactanase-like" evidence="2">
    <location>
        <begin position="41"/>
        <end position="401"/>
    </location>
</feature>
<dbReference type="InterPro" id="IPR039514">
    <property type="entry name" value="6GAL-like"/>
</dbReference>
<dbReference type="Gene3D" id="3.20.20.80">
    <property type="entry name" value="Glycosidases"/>
    <property type="match status" value="1"/>
</dbReference>
<evidence type="ECO:0000313" key="4">
    <source>
        <dbReference type="Proteomes" id="UP001143545"/>
    </source>
</evidence>
<dbReference type="InterPro" id="IPR039743">
    <property type="entry name" value="6GAL/EXGAL"/>
</dbReference>
<protein>
    <submittedName>
        <fullName evidence="3">Xylanase</fullName>
    </submittedName>
</protein>
<gene>
    <name evidence="3" type="ORF">NBRC110019_02790</name>
</gene>
<keyword evidence="3" id="KW-0119">Carbohydrate metabolism</keyword>
<dbReference type="InterPro" id="IPR017853">
    <property type="entry name" value="GH"/>
</dbReference>
<dbReference type="Pfam" id="PF14587">
    <property type="entry name" value="Glyco_hydr_30_2"/>
    <property type="match status" value="1"/>
</dbReference>
<feature type="signal peptide" evidence="1">
    <location>
        <begin position="1"/>
        <end position="27"/>
    </location>
</feature>
<dbReference type="SUPFAM" id="SSF51445">
    <property type="entry name" value="(Trans)glycosidases"/>
    <property type="match status" value="1"/>
</dbReference>
<dbReference type="PANTHER" id="PTHR42767">
    <property type="entry name" value="ENDO-BETA-1,6-GALACTANASE"/>
    <property type="match status" value="1"/>
</dbReference>
<dbReference type="PANTHER" id="PTHR42767:SF1">
    <property type="entry name" value="ENDO-BETA-1,6-GALACTANASE-LIKE DOMAIN-CONTAINING PROTEIN"/>
    <property type="match status" value="1"/>
</dbReference>
<dbReference type="RefSeq" id="WP_281751576.1">
    <property type="nucleotide sequence ID" value="NZ_BRVP01000002.1"/>
</dbReference>
<evidence type="ECO:0000313" key="3">
    <source>
        <dbReference type="EMBL" id="GLB51240.1"/>
    </source>
</evidence>
<accession>A0A9W6B451</accession>
<sequence length="523" mass="58551">MMKLRQLLWTLNMVFLFVFFSSCSSTGKTVNSSVNTEKTLLIEINATKEYQTIENFGASDAWSCQFVGNWPEVKKNAIADLLFSTDVDEIGNPKGIGLSLWRFNIGAGSTFQGNASGIGNVWRRAESFLLPDGTYDFTKQQGQLWFANAAKSRGVEQLLLFANSPPVNFTLNGKAYANDGGVCNITEEKLPDFANYLANVVEGMDAIGLHADYISPINEPQWDWSDGGQEGTPFYNSDIAKLTTLLNMAFEQRNINTKIDIAEAGQINYLFEVGNKPGRSNQINDFFDKGSKHYLGDLSHLSKTISGHSYFTTSPQTTLKDLRAQLHTKLITHKNLNYWMSEYCILGDNAGEIDGNGRDLGIRSALYLSKVIHYDLTTANASAWHWWLAISPYNYKDGLIYIDKNEVDGNFYESKMLWSFGNYSRFIRPGYKRISVAIESINNGILVSGYKSPNNNQVVIVITNPTLEKVAIDFNGLNTIYKPSNVYVTSENKNLEREDISGLRNKFGLAPNSISTFIFEINN</sequence>
<proteinExistence type="predicted"/>
<dbReference type="GO" id="GO:0045493">
    <property type="term" value="P:xylan catabolic process"/>
    <property type="evidence" value="ECO:0007669"/>
    <property type="project" value="UniProtKB-KW"/>
</dbReference>
<reference evidence="3" key="1">
    <citation type="submission" date="2022-07" db="EMBL/GenBank/DDBJ databases">
        <title>Taxonomy of Novel Oxalotrophic and Methylotrophic Bacteria.</title>
        <authorList>
            <person name="Sahin N."/>
            <person name="Tani A."/>
        </authorList>
    </citation>
    <scope>NUCLEOTIDE SEQUENCE</scope>
    <source>
        <strain evidence="3">AM327</strain>
    </source>
</reference>